<protein>
    <recommendedName>
        <fullName evidence="7">THAP-type domain-containing protein</fullName>
    </recommendedName>
</protein>
<name>A0A8S0ZNK6_ARCPL</name>
<feature type="region of interest" description="Disordered" evidence="6">
    <location>
        <begin position="158"/>
        <end position="177"/>
    </location>
</feature>
<evidence type="ECO:0000256" key="1">
    <source>
        <dbReference type="ARBA" id="ARBA00022723"/>
    </source>
</evidence>
<dbReference type="InterPro" id="IPR006612">
    <property type="entry name" value="THAP_Znf"/>
</dbReference>
<keyword evidence="4 5" id="KW-0238">DNA-binding</keyword>
<dbReference type="OrthoDB" id="7490359at2759"/>
<evidence type="ECO:0000256" key="2">
    <source>
        <dbReference type="ARBA" id="ARBA00022771"/>
    </source>
</evidence>
<dbReference type="AlphaFoldDB" id="A0A8S0ZNK6"/>
<evidence type="ECO:0000256" key="3">
    <source>
        <dbReference type="ARBA" id="ARBA00022833"/>
    </source>
</evidence>
<keyword evidence="1" id="KW-0479">Metal-binding</keyword>
<gene>
    <name evidence="8" type="ORF">APLA_LOCUS5734</name>
</gene>
<comment type="caution">
    <text evidence="8">The sequence shown here is derived from an EMBL/GenBank/DDBJ whole genome shotgun (WGS) entry which is preliminary data.</text>
</comment>
<dbReference type="SMART" id="SM00980">
    <property type="entry name" value="THAP"/>
    <property type="match status" value="1"/>
</dbReference>
<dbReference type="PROSITE" id="PS50950">
    <property type="entry name" value="ZF_THAP"/>
    <property type="match status" value="1"/>
</dbReference>
<evidence type="ECO:0000256" key="6">
    <source>
        <dbReference type="SAM" id="MobiDB-lite"/>
    </source>
</evidence>
<feature type="domain" description="THAP-type" evidence="7">
    <location>
        <begin position="1"/>
        <end position="81"/>
    </location>
</feature>
<accession>A0A8S0ZNK6</accession>
<evidence type="ECO:0000256" key="4">
    <source>
        <dbReference type="ARBA" id="ARBA00023125"/>
    </source>
</evidence>
<keyword evidence="2 5" id="KW-0863">Zinc-finger</keyword>
<sequence>MPRRSQCVFGCQQFDVLHRFPIPETSLERFLQWKDIVGPKLQDKTNDDIYTNYRICNHHFEGRHCYPHSKRLAKTAYPTLKLGSSASSSQDVSIEIQLLPQPLPESMDIHSVPQTLPGCSAHVSNLDLMNKTGNARKVKQTKRIKIMMKKIINLKKQTEGAKKSNQGSTKIVQNKII</sequence>
<dbReference type="EMBL" id="CADEBC010000483">
    <property type="protein sequence ID" value="CAB3234678.1"/>
    <property type="molecule type" value="Genomic_DNA"/>
</dbReference>
<organism evidence="8 9">
    <name type="scientific">Arctia plantaginis</name>
    <name type="common">Wood tiger moth</name>
    <name type="synonym">Phalaena plantaginis</name>
    <dbReference type="NCBI Taxonomy" id="874455"/>
    <lineage>
        <taxon>Eukaryota</taxon>
        <taxon>Metazoa</taxon>
        <taxon>Ecdysozoa</taxon>
        <taxon>Arthropoda</taxon>
        <taxon>Hexapoda</taxon>
        <taxon>Insecta</taxon>
        <taxon>Pterygota</taxon>
        <taxon>Neoptera</taxon>
        <taxon>Endopterygota</taxon>
        <taxon>Lepidoptera</taxon>
        <taxon>Glossata</taxon>
        <taxon>Ditrysia</taxon>
        <taxon>Noctuoidea</taxon>
        <taxon>Erebidae</taxon>
        <taxon>Arctiinae</taxon>
        <taxon>Arctia</taxon>
    </lineage>
</organism>
<evidence type="ECO:0000313" key="9">
    <source>
        <dbReference type="Proteomes" id="UP000494106"/>
    </source>
</evidence>
<reference evidence="8 9" key="1">
    <citation type="submission" date="2020-04" db="EMBL/GenBank/DDBJ databases">
        <authorList>
            <person name="Wallbank WR R."/>
            <person name="Pardo Diaz C."/>
            <person name="Kozak K."/>
            <person name="Martin S."/>
            <person name="Jiggins C."/>
            <person name="Moest M."/>
            <person name="Warren A I."/>
            <person name="Byers J.R.P. K."/>
            <person name="Montejo-Kovacevich G."/>
            <person name="Yen C E."/>
        </authorList>
    </citation>
    <scope>NUCLEOTIDE SEQUENCE [LARGE SCALE GENOMIC DNA]</scope>
</reference>
<evidence type="ECO:0000256" key="5">
    <source>
        <dbReference type="PROSITE-ProRule" id="PRU00309"/>
    </source>
</evidence>
<dbReference type="SMART" id="SM00692">
    <property type="entry name" value="DM3"/>
    <property type="match status" value="1"/>
</dbReference>
<dbReference type="SUPFAM" id="SSF57716">
    <property type="entry name" value="Glucocorticoid receptor-like (DNA-binding domain)"/>
    <property type="match status" value="1"/>
</dbReference>
<keyword evidence="3" id="KW-0862">Zinc</keyword>
<proteinExistence type="predicted"/>
<evidence type="ECO:0000313" key="8">
    <source>
        <dbReference type="EMBL" id="CAB3234678.1"/>
    </source>
</evidence>
<dbReference type="GO" id="GO:0008270">
    <property type="term" value="F:zinc ion binding"/>
    <property type="evidence" value="ECO:0007669"/>
    <property type="project" value="UniProtKB-KW"/>
</dbReference>
<feature type="compositionally biased region" description="Polar residues" evidence="6">
    <location>
        <begin position="163"/>
        <end position="177"/>
    </location>
</feature>
<dbReference type="GO" id="GO:0003677">
    <property type="term" value="F:DNA binding"/>
    <property type="evidence" value="ECO:0007669"/>
    <property type="project" value="UniProtKB-UniRule"/>
</dbReference>
<keyword evidence="9" id="KW-1185">Reference proteome</keyword>
<dbReference type="Pfam" id="PF05485">
    <property type="entry name" value="THAP"/>
    <property type="match status" value="1"/>
</dbReference>
<evidence type="ECO:0000259" key="7">
    <source>
        <dbReference type="PROSITE" id="PS50950"/>
    </source>
</evidence>
<dbReference type="Proteomes" id="UP000494106">
    <property type="component" value="Unassembled WGS sequence"/>
</dbReference>